<dbReference type="InterPro" id="IPR010985">
    <property type="entry name" value="Ribbon_hlx_hlx"/>
</dbReference>
<protein>
    <submittedName>
        <fullName evidence="2">Antitoxin VapB26</fullName>
    </submittedName>
</protein>
<reference evidence="2 3" key="1">
    <citation type="submission" date="2018-10" db="EMBL/GenBank/DDBJ databases">
        <authorList>
            <person name="Peiro R."/>
            <person name="Begona"/>
            <person name="Cbmso G."/>
            <person name="Lopez M."/>
            <person name="Gonzalez S."/>
            <person name="Sacristan E."/>
            <person name="Castillo E."/>
        </authorList>
    </citation>
    <scope>NUCLEOTIDE SEQUENCE [LARGE SCALE GENOMIC DNA]</scope>
    <source>
        <strain evidence="2">TTHNAR1</strain>
    </source>
</reference>
<dbReference type="GO" id="GO:0006355">
    <property type="term" value="P:regulation of DNA-templated transcription"/>
    <property type="evidence" value="ECO:0007669"/>
    <property type="project" value="InterPro"/>
</dbReference>
<feature type="domain" description="Ribbon-helix-helix protein CopG" evidence="1">
    <location>
        <begin position="3"/>
        <end position="41"/>
    </location>
</feature>
<dbReference type="EMBL" id="LR027517">
    <property type="protein sequence ID" value="VCU53063.1"/>
    <property type="molecule type" value="Genomic_DNA"/>
</dbReference>
<dbReference type="CDD" id="cd21631">
    <property type="entry name" value="RHH_CopG_NikR-like"/>
    <property type="match status" value="1"/>
</dbReference>
<proteinExistence type="predicted"/>
<dbReference type="Pfam" id="PF01402">
    <property type="entry name" value="RHH_1"/>
    <property type="match status" value="1"/>
</dbReference>
<evidence type="ECO:0000313" key="3">
    <source>
        <dbReference type="Proteomes" id="UP000279841"/>
    </source>
</evidence>
<gene>
    <name evidence="2" type="ORF">TTHN1_00822</name>
</gene>
<dbReference type="RefSeq" id="WP_124104567.1">
    <property type="nucleotide sequence ID" value="NZ_LR027517.1"/>
</dbReference>
<dbReference type="InterPro" id="IPR013321">
    <property type="entry name" value="Arc_rbn_hlx_hlx"/>
</dbReference>
<dbReference type="Proteomes" id="UP000279841">
    <property type="component" value="Chromosome"/>
</dbReference>
<evidence type="ECO:0000313" key="2">
    <source>
        <dbReference type="EMBL" id="VCU53063.1"/>
    </source>
</evidence>
<dbReference type="AlphaFoldDB" id="A0A3P4AST5"/>
<organism evidence="2 3">
    <name type="scientific">Thermus thermophilus</name>
    <dbReference type="NCBI Taxonomy" id="274"/>
    <lineage>
        <taxon>Bacteria</taxon>
        <taxon>Thermotogati</taxon>
        <taxon>Deinococcota</taxon>
        <taxon>Deinococci</taxon>
        <taxon>Thermales</taxon>
        <taxon>Thermaceae</taxon>
        <taxon>Thermus</taxon>
    </lineage>
</organism>
<evidence type="ECO:0000259" key="1">
    <source>
        <dbReference type="Pfam" id="PF01402"/>
    </source>
</evidence>
<accession>A0A3P4AST5</accession>
<name>A0A3P4AST5_THETH</name>
<dbReference type="Gene3D" id="1.10.1220.10">
    <property type="entry name" value="Met repressor-like"/>
    <property type="match status" value="1"/>
</dbReference>
<dbReference type="InterPro" id="IPR002145">
    <property type="entry name" value="CopG"/>
</dbReference>
<sequence length="74" mass="8597">MEKTTLYLPPELHRALKEAARREGKSQAELIREALAAYLTQRQRPAFRSLGVGEDEKLSGRTSEGWLERDWLER</sequence>
<dbReference type="SUPFAM" id="SSF47598">
    <property type="entry name" value="Ribbon-helix-helix"/>
    <property type="match status" value="1"/>
</dbReference>